<feature type="transmembrane region" description="Helical" evidence="1">
    <location>
        <begin position="40"/>
        <end position="58"/>
    </location>
</feature>
<dbReference type="InterPro" id="IPR007563">
    <property type="entry name" value="DUF554"/>
</dbReference>
<gene>
    <name evidence="2" type="ORF">EH55_10145</name>
</gene>
<keyword evidence="1" id="KW-0812">Transmembrane</keyword>
<dbReference type="PANTHER" id="PTHR36111:SF2">
    <property type="entry name" value="INNER MEMBRANE PROTEIN"/>
    <property type="match status" value="1"/>
</dbReference>
<dbReference type="Pfam" id="PF04474">
    <property type="entry name" value="DUF554"/>
    <property type="match status" value="1"/>
</dbReference>
<organism evidence="2 3">
    <name type="scientific">Synergistes jonesii</name>
    <dbReference type="NCBI Taxonomy" id="2754"/>
    <lineage>
        <taxon>Bacteria</taxon>
        <taxon>Thermotogati</taxon>
        <taxon>Synergistota</taxon>
        <taxon>Synergistia</taxon>
        <taxon>Synergistales</taxon>
        <taxon>Synergistaceae</taxon>
        <taxon>Synergistes</taxon>
    </lineage>
</organism>
<dbReference type="Proteomes" id="UP000027665">
    <property type="component" value="Unassembled WGS sequence"/>
</dbReference>
<evidence type="ECO:0000313" key="2">
    <source>
        <dbReference type="EMBL" id="KEJ93217.1"/>
    </source>
</evidence>
<proteinExistence type="predicted"/>
<feature type="transmembrane region" description="Helical" evidence="1">
    <location>
        <begin position="188"/>
        <end position="208"/>
    </location>
</feature>
<accession>A0A073J664</accession>
<dbReference type="PANTHER" id="PTHR36111">
    <property type="entry name" value="INNER MEMBRANE PROTEIN-RELATED"/>
    <property type="match status" value="1"/>
</dbReference>
<dbReference type="eggNOG" id="COG1811">
    <property type="taxonomic scope" value="Bacteria"/>
</dbReference>
<keyword evidence="1" id="KW-0472">Membrane</keyword>
<protein>
    <recommendedName>
        <fullName evidence="4">Membrane protein YdfK</fullName>
    </recommendedName>
</protein>
<reference evidence="2 3" key="1">
    <citation type="submission" date="2014-04" db="EMBL/GenBank/DDBJ databases">
        <title>Draft Genome Sequence of Synergistes jonesii.</title>
        <authorList>
            <person name="Coil D.A."/>
            <person name="Eisen J.A."/>
            <person name="Holland-Moritz H.E."/>
        </authorList>
    </citation>
    <scope>NUCLEOTIDE SEQUENCE [LARGE SCALE GENOMIC DNA]</scope>
    <source>
        <strain evidence="2 3">78-1</strain>
    </source>
</reference>
<dbReference type="AlphaFoldDB" id="A0A073J664"/>
<feature type="transmembrane region" description="Helical" evidence="1">
    <location>
        <begin position="64"/>
        <end position="82"/>
    </location>
</feature>
<evidence type="ECO:0008006" key="4">
    <source>
        <dbReference type="Google" id="ProtNLM"/>
    </source>
</evidence>
<keyword evidence="3" id="KW-1185">Reference proteome</keyword>
<name>A0A073J664_9BACT</name>
<dbReference type="EMBL" id="JMKI01000005">
    <property type="protein sequence ID" value="KEJ93217.1"/>
    <property type="molecule type" value="Genomic_DNA"/>
</dbReference>
<evidence type="ECO:0000313" key="3">
    <source>
        <dbReference type="Proteomes" id="UP000027665"/>
    </source>
</evidence>
<sequence length="232" mass="23831">MEFMSFIPLFGTLANALLIAAGSTAGLLLRKNLPAKAAELPTQGMALFVITLGVGMAIKTQNPIVAVASIAGGSLIGELLGLEAAFESASRRLEKKFASGGGFLSGFITASLVYCTGSMAVLGSFEEGLGGYPSLLITKGLIDGMMSVAMAASLGFGVILSSIPVFIYQGALTIAAGWLQPFMSEAAVTEMSAAGGLMLMAIGLNLLGLMKIRVMNMLPGFVLAVLLVKLFP</sequence>
<feature type="transmembrane region" description="Helical" evidence="1">
    <location>
        <begin position="103"/>
        <end position="125"/>
    </location>
</feature>
<dbReference type="OrthoDB" id="9797976at2"/>
<keyword evidence="1" id="KW-1133">Transmembrane helix</keyword>
<feature type="transmembrane region" description="Helical" evidence="1">
    <location>
        <begin position="6"/>
        <end position="28"/>
    </location>
</feature>
<comment type="caution">
    <text evidence="2">The sequence shown here is derived from an EMBL/GenBank/DDBJ whole genome shotgun (WGS) entry which is preliminary data.</text>
</comment>
<evidence type="ECO:0000256" key="1">
    <source>
        <dbReference type="SAM" id="Phobius"/>
    </source>
</evidence>
<feature type="transmembrane region" description="Helical" evidence="1">
    <location>
        <begin position="145"/>
        <end position="167"/>
    </location>
</feature>